<dbReference type="Pfam" id="PF16158">
    <property type="entry name" value="N_BRCA1_IG"/>
    <property type="match status" value="1"/>
</dbReference>
<keyword evidence="2" id="KW-1133">Transmembrane helix</keyword>
<keyword evidence="2" id="KW-0472">Membrane</keyword>
<evidence type="ECO:0000313" key="4">
    <source>
        <dbReference type="EMBL" id="GAA1945368.1"/>
    </source>
</evidence>
<comment type="caution">
    <text evidence="4">The sequence shown here is derived from an EMBL/GenBank/DDBJ whole genome shotgun (WGS) entry which is preliminary data.</text>
</comment>
<accession>A0ABP5BHG8</accession>
<sequence>MDGVPSNGKRGRRAVRPDPADGPVAEFAHRLWELKDAAGDPSYDRMRDELGAAASRSALSAAARGRELPSWETTWEFVRCLAVSRLGDNEAVVRADWQARWSAAREAAAQAPGPGLVPAPAPESVPAVEPAVESATTAGRAMLDRRRLVTVVVVVVVVLIVAAGVAFFAFDGKEQQAAPPPADPYPVPGDASEFVRDVSIPDGSGVRRGQQFVKVWELRNTGSVRWVDRYLQRVGGSETTADCRTPARVPVPTTEPGHTVQVAVPVDPQGDGICKVYWKMVDTAGKQVLPAARGVYFLVTVTA</sequence>
<evidence type="ECO:0000259" key="3">
    <source>
        <dbReference type="Pfam" id="PF16158"/>
    </source>
</evidence>
<dbReference type="Proteomes" id="UP001501116">
    <property type="component" value="Unassembled WGS sequence"/>
</dbReference>
<protein>
    <recommendedName>
        <fullName evidence="3">Nbr1 FW domain-containing protein</fullName>
    </recommendedName>
</protein>
<proteinExistence type="predicted"/>
<dbReference type="CDD" id="cd14947">
    <property type="entry name" value="NBR1_like"/>
    <property type="match status" value="1"/>
</dbReference>
<reference evidence="5" key="1">
    <citation type="journal article" date="2019" name="Int. J. Syst. Evol. Microbiol.">
        <title>The Global Catalogue of Microorganisms (GCM) 10K type strain sequencing project: providing services to taxonomists for standard genome sequencing and annotation.</title>
        <authorList>
            <consortium name="The Broad Institute Genomics Platform"/>
            <consortium name="The Broad Institute Genome Sequencing Center for Infectious Disease"/>
            <person name="Wu L."/>
            <person name="Ma J."/>
        </authorList>
    </citation>
    <scope>NUCLEOTIDE SEQUENCE [LARGE SCALE GENOMIC DNA]</scope>
    <source>
        <strain evidence="5">JCM 14545</strain>
    </source>
</reference>
<evidence type="ECO:0000313" key="5">
    <source>
        <dbReference type="Proteomes" id="UP001501116"/>
    </source>
</evidence>
<evidence type="ECO:0000256" key="2">
    <source>
        <dbReference type="SAM" id="Phobius"/>
    </source>
</evidence>
<dbReference type="PANTHER" id="PTHR20930">
    <property type="entry name" value="OVARIAN CARCINOMA ANTIGEN CA125-RELATED"/>
    <property type="match status" value="1"/>
</dbReference>
<dbReference type="InterPro" id="IPR032350">
    <property type="entry name" value="Nbr1_FW"/>
</dbReference>
<evidence type="ECO:0000256" key="1">
    <source>
        <dbReference type="SAM" id="MobiDB-lite"/>
    </source>
</evidence>
<name>A0ABP5BHG8_9PSEU</name>
<organism evidence="4 5">
    <name type="scientific">Amycolatopsis minnesotensis</name>
    <dbReference type="NCBI Taxonomy" id="337894"/>
    <lineage>
        <taxon>Bacteria</taxon>
        <taxon>Bacillati</taxon>
        <taxon>Actinomycetota</taxon>
        <taxon>Actinomycetes</taxon>
        <taxon>Pseudonocardiales</taxon>
        <taxon>Pseudonocardiaceae</taxon>
        <taxon>Amycolatopsis</taxon>
    </lineage>
</organism>
<keyword evidence="5" id="KW-1185">Reference proteome</keyword>
<feature type="region of interest" description="Disordered" evidence="1">
    <location>
        <begin position="1"/>
        <end position="23"/>
    </location>
</feature>
<dbReference type="EMBL" id="BAAANN010000003">
    <property type="protein sequence ID" value="GAA1945368.1"/>
    <property type="molecule type" value="Genomic_DNA"/>
</dbReference>
<dbReference type="PANTHER" id="PTHR20930:SF0">
    <property type="entry name" value="PROTEIN ILRUN"/>
    <property type="match status" value="1"/>
</dbReference>
<gene>
    <name evidence="4" type="ORF">GCM10009754_11530</name>
</gene>
<dbReference type="Gene3D" id="2.60.40.10">
    <property type="entry name" value="Immunoglobulins"/>
    <property type="match status" value="1"/>
</dbReference>
<keyword evidence="2" id="KW-0812">Transmembrane</keyword>
<feature type="domain" description="Nbr1 FW" evidence="3">
    <location>
        <begin position="200"/>
        <end position="286"/>
    </location>
</feature>
<feature type="transmembrane region" description="Helical" evidence="2">
    <location>
        <begin position="148"/>
        <end position="170"/>
    </location>
</feature>
<dbReference type="InterPro" id="IPR013783">
    <property type="entry name" value="Ig-like_fold"/>
</dbReference>